<dbReference type="Proteomes" id="UP001341281">
    <property type="component" value="Chromosome 05"/>
</dbReference>
<feature type="compositionally biased region" description="Basic residues" evidence="1">
    <location>
        <begin position="14"/>
        <end position="24"/>
    </location>
</feature>
<reference evidence="4 5" key="1">
    <citation type="submission" date="2024-02" db="EMBL/GenBank/DDBJ databases">
        <title>High-quality chromosome-scale genome assembly of Pensacola bahiagrass (Paspalum notatum Flugge var. saurae).</title>
        <authorList>
            <person name="Vega J.M."/>
            <person name="Podio M."/>
            <person name="Orjuela J."/>
            <person name="Siena L.A."/>
            <person name="Pessino S.C."/>
            <person name="Combes M.C."/>
            <person name="Mariac C."/>
            <person name="Albertini E."/>
            <person name="Pupilli F."/>
            <person name="Ortiz J.P.A."/>
            <person name="Leblanc O."/>
        </authorList>
    </citation>
    <scope>NUCLEOTIDE SEQUENCE [LARGE SCALE GENOMIC DNA]</scope>
    <source>
        <strain evidence="4">R1</strain>
        <tissue evidence="4">Leaf</tissue>
    </source>
</reference>
<dbReference type="AlphaFoldDB" id="A0AAQ3TNS9"/>
<dbReference type="InterPro" id="IPR025452">
    <property type="entry name" value="DUF4218"/>
</dbReference>
<accession>A0AAQ3TNS9</accession>
<name>A0AAQ3TNS9_PASNO</name>
<evidence type="ECO:0008006" key="6">
    <source>
        <dbReference type="Google" id="ProtNLM"/>
    </source>
</evidence>
<evidence type="ECO:0000313" key="4">
    <source>
        <dbReference type="EMBL" id="WVZ76713.1"/>
    </source>
</evidence>
<evidence type="ECO:0000313" key="5">
    <source>
        <dbReference type="Proteomes" id="UP001341281"/>
    </source>
</evidence>
<dbReference type="Pfam" id="PF13952">
    <property type="entry name" value="DUF4216"/>
    <property type="match status" value="1"/>
</dbReference>
<proteinExistence type="predicted"/>
<dbReference type="EMBL" id="CP144749">
    <property type="protein sequence ID" value="WVZ76713.1"/>
    <property type="molecule type" value="Genomic_DNA"/>
</dbReference>
<gene>
    <name evidence="4" type="ORF">U9M48_024665</name>
</gene>
<dbReference type="InterPro" id="IPR025312">
    <property type="entry name" value="DUF4216"/>
</dbReference>
<feature type="domain" description="DUF4218" evidence="3">
    <location>
        <begin position="154"/>
        <end position="266"/>
    </location>
</feature>
<feature type="compositionally biased region" description="Basic and acidic residues" evidence="1">
    <location>
        <begin position="1"/>
        <end position="13"/>
    </location>
</feature>
<organism evidence="4 5">
    <name type="scientific">Paspalum notatum var. saurae</name>
    <dbReference type="NCBI Taxonomy" id="547442"/>
    <lineage>
        <taxon>Eukaryota</taxon>
        <taxon>Viridiplantae</taxon>
        <taxon>Streptophyta</taxon>
        <taxon>Embryophyta</taxon>
        <taxon>Tracheophyta</taxon>
        <taxon>Spermatophyta</taxon>
        <taxon>Magnoliopsida</taxon>
        <taxon>Liliopsida</taxon>
        <taxon>Poales</taxon>
        <taxon>Poaceae</taxon>
        <taxon>PACMAD clade</taxon>
        <taxon>Panicoideae</taxon>
        <taxon>Andropogonodae</taxon>
        <taxon>Paspaleae</taxon>
        <taxon>Paspalinae</taxon>
        <taxon>Paspalum</taxon>
    </lineage>
</organism>
<dbReference type="Pfam" id="PF13960">
    <property type="entry name" value="DUF4218"/>
    <property type="match status" value="1"/>
</dbReference>
<evidence type="ECO:0000259" key="2">
    <source>
        <dbReference type="Pfam" id="PF13952"/>
    </source>
</evidence>
<keyword evidence="5" id="KW-1185">Reference proteome</keyword>
<evidence type="ECO:0000256" key="1">
    <source>
        <dbReference type="SAM" id="MobiDB-lite"/>
    </source>
</evidence>
<evidence type="ECO:0000259" key="3">
    <source>
        <dbReference type="Pfam" id="PF13960"/>
    </source>
</evidence>
<feature type="region of interest" description="Disordered" evidence="1">
    <location>
        <begin position="601"/>
        <end position="622"/>
    </location>
</feature>
<dbReference type="PANTHER" id="PTHR48258">
    <property type="entry name" value="DUF4218 DOMAIN-CONTAINING PROTEIN-RELATED"/>
    <property type="match status" value="1"/>
</dbReference>
<protein>
    <recommendedName>
        <fullName evidence="6">DUF4218 domain-containing protein</fullName>
    </recommendedName>
</protein>
<sequence length="622" mass="72163">MEELMQRVKDIRPGKHPKSKKRKRADNDGQCWKRRSCLWDLPYWGTLKLRHNLDVMHIEKNIDGDSYSIPETPYVMNKNQKLALCGFLRSVKFSDGYASNLATCISTDGCNLQGLKTHDCHILLQRFLPAAIRGLMHKDIYEAIAELGMFFQQLCAKTLKLDVLQRMKEEIPIILCKLEKIFPPSLFDVMVHLTVHLPDKAILRGPIQYGWMYPVERRLLTLKRFVRNMARPEGSIAKAYVASECLNACSRYFDDLDTRHNREGRNIERVDFTYRKVLEAKGIVDVEKTLEKQFPSWFKKNVAKNCFVEGEEVTCLVGGVRFHTVNREKNRRTQNSGVMTEGTHNDEYIDFYGCLQDIIQLQYNSYSKGPRIVILFRWDWFDTDSKKARMKNDGYMTSINQGSYWFKNDPFILATQATKVFYLDDTRHGERWRIVQKFTHRHLWSVGEKESEEGPNVVELSYQDDECVSFQVQLNEESLDNEHGSGENPSSIDANVVDELCMEIGEEMYGDKTSEDEDKTIQQYDSDCGQLLLVKRKVETAEDGQIIKQKKYKDVPPTAIDLFKEYHCSSKTEELEAQLEAEKQCSLNIKGTLDSLMQKVDESEVARVRQPEEIENLKNSHT</sequence>
<feature type="domain" description="DUF4216" evidence="2">
    <location>
        <begin position="359"/>
        <end position="435"/>
    </location>
</feature>
<feature type="region of interest" description="Disordered" evidence="1">
    <location>
        <begin position="1"/>
        <end position="27"/>
    </location>
</feature>